<comment type="similarity">
    <text evidence="2 4">Belongs to the 2-oxoacid dehydrogenase family.</text>
</comment>
<evidence type="ECO:0000256" key="4">
    <source>
        <dbReference type="RuleBase" id="RU003423"/>
    </source>
</evidence>
<feature type="compositionally biased region" description="Low complexity" evidence="5">
    <location>
        <begin position="192"/>
        <end position="207"/>
    </location>
</feature>
<dbReference type="PROSITE" id="PS51826">
    <property type="entry name" value="PSBD"/>
    <property type="match status" value="1"/>
</dbReference>
<evidence type="ECO:0000259" key="7">
    <source>
        <dbReference type="PROSITE" id="PS51826"/>
    </source>
</evidence>
<dbReference type="GO" id="GO:0045254">
    <property type="term" value="C:pyruvate dehydrogenase complex"/>
    <property type="evidence" value="ECO:0007669"/>
    <property type="project" value="InterPro"/>
</dbReference>
<reference evidence="8 9" key="1">
    <citation type="submission" date="2009-01" db="EMBL/GenBank/DDBJ databases">
        <title>Complete sequence of Geobacter sp. FRC-32.</title>
        <authorList>
            <consortium name="US DOE Joint Genome Institute"/>
            <person name="Lucas S."/>
            <person name="Copeland A."/>
            <person name="Lapidus A."/>
            <person name="Glavina del Rio T."/>
            <person name="Dalin E."/>
            <person name="Tice H."/>
            <person name="Bruce D."/>
            <person name="Goodwin L."/>
            <person name="Pitluck S."/>
            <person name="Saunders E."/>
            <person name="Brettin T."/>
            <person name="Detter J.C."/>
            <person name="Han C."/>
            <person name="Larimer F."/>
            <person name="Land M."/>
            <person name="Hauser L."/>
            <person name="Kyrpides N."/>
            <person name="Ovchinnikova G."/>
            <person name="Kostka J."/>
            <person name="Richardson P."/>
        </authorList>
    </citation>
    <scope>NUCLEOTIDE SEQUENCE [LARGE SCALE GENOMIC DNA]</scope>
    <source>
        <strain evidence="9">DSM 22248 / JCM 15807 / FRC-32</strain>
    </source>
</reference>
<dbReference type="InterPro" id="IPR004167">
    <property type="entry name" value="PSBD"/>
</dbReference>
<proteinExistence type="inferred from homology"/>
<dbReference type="SUPFAM" id="SSF52777">
    <property type="entry name" value="CoA-dependent acyltransferases"/>
    <property type="match status" value="1"/>
</dbReference>
<dbReference type="EC" id="2.3.1.-" evidence="4"/>
<dbReference type="InterPro" id="IPR011053">
    <property type="entry name" value="Single_hybrid_motif"/>
</dbReference>
<dbReference type="PROSITE" id="PS00189">
    <property type="entry name" value="LIPOYL"/>
    <property type="match status" value="1"/>
</dbReference>
<sequence length="425" mass="45323">MATDITMPKLSDTMTEGRLISWKKSVGDQVERGDIIAEVETDKANMELESFGAGILLEQRVKPGEMVPVGMVIGVVGAPGEKAEAKPEVVPEQPAAEVIPPAVDKTSKSAAQGSTGAMAGDVPERIMELPEAREFTKPGAGDKASPRVRRLAREKGIDLTQVTGSGPEGRILQEDLARFGVHEEKKEKRPAGEAAEQAEAPSAAGQPLSRMRTAIARKVSESWRQIPHFTVMVAVEVGEAEKVYRELKQAGTAVTLNDIIIKAVAATIGKFPLVNASFSQTGIETHDEINIGVAVSLDEGLVMPVIKGCQTLSVREIAARSHEVIDRARNGTIGENELSGGTFSISNMGMLGVEQFSAIIYPPQGAILAVAAALDEAVVRGGQVVPSRIMRMTLSADHRLIDGAYAARFMAELKRVLENPVVLLI</sequence>
<dbReference type="InterPro" id="IPR003016">
    <property type="entry name" value="2-oxoA_DH_lipoyl-BS"/>
</dbReference>
<feature type="domain" description="Peripheral subunit-binding (PSBD)" evidence="7">
    <location>
        <begin position="143"/>
        <end position="180"/>
    </location>
</feature>
<keyword evidence="4 8" id="KW-0808">Transferase</keyword>
<dbReference type="Gene3D" id="4.10.320.10">
    <property type="entry name" value="E3-binding domain"/>
    <property type="match status" value="1"/>
</dbReference>
<evidence type="ECO:0000256" key="2">
    <source>
        <dbReference type="ARBA" id="ARBA00007317"/>
    </source>
</evidence>
<dbReference type="PANTHER" id="PTHR23151">
    <property type="entry name" value="DIHYDROLIPOAMIDE ACETYL/SUCCINYL-TRANSFERASE-RELATED"/>
    <property type="match status" value="1"/>
</dbReference>
<dbReference type="GO" id="GO:0006086">
    <property type="term" value="P:pyruvate decarboxylation to acetyl-CoA"/>
    <property type="evidence" value="ECO:0007669"/>
    <property type="project" value="InterPro"/>
</dbReference>
<comment type="cofactor">
    <cofactor evidence="1 4">
        <name>(R)-lipoate</name>
        <dbReference type="ChEBI" id="CHEBI:83088"/>
    </cofactor>
</comment>
<keyword evidence="9" id="KW-1185">Reference proteome</keyword>
<dbReference type="InterPro" id="IPR001078">
    <property type="entry name" value="2-oxoacid_DH_actylTfrase"/>
</dbReference>
<dbReference type="eggNOG" id="COG0508">
    <property type="taxonomic scope" value="Bacteria"/>
</dbReference>
<dbReference type="InterPro" id="IPR000089">
    <property type="entry name" value="Biotin_lipoyl"/>
</dbReference>
<dbReference type="OrthoDB" id="9805770at2"/>
<protein>
    <recommendedName>
        <fullName evidence="4">Dihydrolipoamide acetyltransferase component of pyruvate dehydrogenase complex</fullName>
        <ecNumber evidence="4">2.3.1.-</ecNumber>
    </recommendedName>
</protein>
<evidence type="ECO:0000256" key="5">
    <source>
        <dbReference type="SAM" id="MobiDB-lite"/>
    </source>
</evidence>
<dbReference type="EMBL" id="CP001390">
    <property type="protein sequence ID" value="ACM20311.1"/>
    <property type="molecule type" value="Genomic_DNA"/>
</dbReference>
<evidence type="ECO:0000256" key="3">
    <source>
        <dbReference type="ARBA" id="ARBA00022823"/>
    </source>
</evidence>
<dbReference type="RefSeq" id="WP_012647040.1">
    <property type="nucleotide sequence ID" value="NC_011979.1"/>
</dbReference>
<dbReference type="AlphaFoldDB" id="B9M845"/>
<dbReference type="KEGG" id="geo:Geob_1954"/>
<dbReference type="Proteomes" id="UP000007721">
    <property type="component" value="Chromosome"/>
</dbReference>
<evidence type="ECO:0000313" key="9">
    <source>
        <dbReference type="Proteomes" id="UP000007721"/>
    </source>
</evidence>
<dbReference type="PANTHER" id="PTHR23151:SF90">
    <property type="entry name" value="DIHYDROLIPOYLLYSINE-RESIDUE ACETYLTRANSFERASE COMPONENT OF PYRUVATE DEHYDROGENASE COMPLEX, MITOCHONDRIAL-RELATED"/>
    <property type="match status" value="1"/>
</dbReference>
<dbReference type="Gene3D" id="3.30.559.10">
    <property type="entry name" value="Chloramphenicol acetyltransferase-like domain"/>
    <property type="match status" value="1"/>
</dbReference>
<dbReference type="PROSITE" id="PS50968">
    <property type="entry name" value="BIOTINYL_LIPOYL"/>
    <property type="match status" value="1"/>
</dbReference>
<dbReference type="SUPFAM" id="SSF47005">
    <property type="entry name" value="Peripheral subunit-binding domain of 2-oxo acid dehydrogenase complex"/>
    <property type="match status" value="1"/>
</dbReference>
<keyword evidence="3 4" id="KW-0450">Lipoyl</keyword>
<dbReference type="InterPro" id="IPR036625">
    <property type="entry name" value="E3-bd_dom_sf"/>
</dbReference>
<dbReference type="Pfam" id="PF00364">
    <property type="entry name" value="Biotin_lipoyl"/>
    <property type="match status" value="1"/>
</dbReference>
<keyword evidence="4" id="KW-0012">Acyltransferase</keyword>
<organism evidence="8 9">
    <name type="scientific">Geotalea daltonii (strain DSM 22248 / JCM 15807 / FRC-32)</name>
    <name type="common">Geobacter daltonii</name>
    <dbReference type="NCBI Taxonomy" id="316067"/>
    <lineage>
        <taxon>Bacteria</taxon>
        <taxon>Pseudomonadati</taxon>
        <taxon>Thermodesulfobacteriota</taxon>
        <taxon>Desulfuromonadia</taxon>
        <taxon>Geobacterales</taxon>
        <taxon>Geobacteraceae</taxon>
        <taxon>Geotalea</taxon>
    </lineage>
</organism>
<dbReference type="Pfam" id="PF00198">
    <property type="entry name" value="2-oxoacid_dh"/>
    <property type="match status" value="1"/>
</dbReference>
<dbReference type="InterPro" id="IPR023213">
    <property type="entry name" value="CAT-like_dom_sf"/>
</dbReference>
<dbReference type="Gene3D" id="2.40.50.100">
    <property type="match status" value="1"/>
</dbReference>
<feature type="region of interest" description="Disordered" evidence="5">
    <location>
        <begin position="183"/>
        <end position="209"/>
    </location>
</feature>
<dbReference type="SUPFAM" id="SSF51230">
    <property type="entry name" value="Single hybrid motif"/>
    <property type="match status" value="1"/>
</dbReference>
<dbReference type="GO" id="GO:0016746">
    <property type="term" value="F:acyltransferase activity"/>
    <property type="evidence" value="ECO:0007669"/>
    <property type="project" value="UniProtKB-KW"/>
</dbReference>
<evidence type="ECO:0000313" key="8">
    <source>
        <dbReference type="EMBL" id="ACM20311.1"/>
    </source>
</evidence>
<evidence type="ECO:0000259" key="6">
    <source>
        <dbReference type="PROSITE" id="PS50968"/>
    </source>
</evidence>
<dbReference type="Pfam" id="PF02817">
    <property type="entry name" value="E3_binding"/>
    <property type="match status" value="1"/>
</dbReference>
<dbReference type="HOGENOM" id="CLU_016733_10_2_7"/>
<feature type="domain" description="Lipoyl-binding" evidence="6">
    <location>
        <begin position="2"/>
        <end position="77"/>
    </location>
</feature>
<dbReference type="STRING" id="316067.Geob_1954"/>
<gene>
    <name evidence="8" type="primary">aceF</name>
    <name evidence="8" type="ordered locus">Geob_1954</name>
</gene>
<evidence type="ECO:0000256" key="1">
    <source>
        <dbReference type="ARBA" id="ARBA00001938"/>
    </source>
</evidence>
<keyword evidence="8" id="KW-0670">Pyruvate</keyword>
<name>B9M845_GEODF</name>
<dbReference type="InterPro" id="IPR045257">
    <property type="entry name" value="E2/Pdx1"/>
</dbReference>
<dbReference type="CDD" id="cd06849">
    <property type="entry name" value="lipoyl_domain"/>
    <property type="match status" value="1"/>
</dbReference>
<accession>B9M845</accession>